<evidence type="ECO:0000313" key="9">
    <source>
        <dbReference type="EMBL" id="ARP99869.1"/>
    </source>
</evidence>
<dbReference type="Proteomes" id="UP000194137">
    <property type="component" value="Chromosome"/>
</dbReference>
<comment type="similarity">
    <text evidence="3">Belongs to the KHG/KDPG aldolase family.</text>
</comment>
<dbReference type="InterPro" id="IPR031338">
    <property type="entry name" value="KDPG/KHG_AS_2"/>
</dbReference>
<organism evidence="9 10">
    <name type="scientific">Pseudorhodoplanes sinuspersici</name>
    <dbReference type="NCBI Taxonomy" id="1235591"/>
    <lineage>
        <taxon>Bacteria</taxon>
        <taxon>Pseudomonadati</taxon>
        <taxon>Pseudomonadota</taxon>
        <taxon>Alphaproteobacteria</taxon>
        <taxon>Hyphomicrobiales</taxon>
        <taxon>Pseudorhodoplanes</taxon>
    </lineage>
</organism>
<keyword evidence="6" id="KW-0456">Lyase</keyword>
<dbReference type="AlphaFoldDB" id="A0A1W6ZR69"/>
<keyword evidence="7" id="KW-0704">Schiff base</keyword>
<dbReference type="OrthoDB" id="9805177at2"/>
<evidence type="ECO:0000256" key="7">
    <source>
        <dbReference type="ARBA" id="ARBA00023270"/>
    </source>
</evidence>
<dbReference type="InterPro" id="IPR031337">
    <property type="entry name" value="KDPG/KHG_AS_1"/>
</dbReference>
<protein>
    <recommendedName>
        <fullName evidence="5">2-dehydro-3-deoxy-phosphogluconate aldolase</fullName>
        <ecNumber evidence="5">4.1.2.14</ecNumber>
    </recommendedName>
</protein>
<comment type="pathway">
    <text evidence="2">Carbohydrate acid metabolism; 2-dehydro-3-deoxy-D-gluconate degradation; D-glyceraldehyde 3-phosphate and pyruvate from 2-dehydro-3-deoxy-D-gluconate: step 2/2.</text>
</comment>
<name>A0A1W6ZR69_9HYPH</name>
<comment type="catalytic activity">
    <reaction evidence="1">
        <text>2-dehydro-3-deoxy-6-phospho-D-gluconate = D-glyceraldehyde 3-phosphate + pyruvate</text>
        <dbReference type="Rhea" id="RHEA:17089"/>
        <dbReference type="ChEBI" id="CHEBI:15361"/>
        <dbReference type="ChEBI" id="CHEBI:57569"/>
        <dbReference type="ChEBI" id="CHEBI:59776"/>
        <dbReference type="EC" id="4.1.2.14"/>
    </reaction>
</comment>
<dbReference type="PROSITE" id="PS00159">
    <property type="entry name" value="ALDOLASE_KDPG_KHG_1"/>
    <property type="match status" value="1"/>
</dbReference>
<dbReference type="GO" id="GO:0008675">
    <property type="term" value="F:2-dehydro-3-deoxy-phosphogluconate aldolase activity"/>
    <property type="evidence" value="ECO:0007669"/>
    <property type="project" value="UniProtKB-EC"/>
</dbReference>
<dbReference type="Gene3D" id="3.20.20.70">
    <property type="entry name" value="Aldolase class I"/>
    <property type="match status" value="1"/>
</dbReference>
<dbReference type="EMBL" id="CP021112">
    <property type="protein sequence ID" value="ARP99869.1"/>
    <property type="molecule type" value="Genomic_DNA"/>
</dbReference>
<evidence type="ECO:0000256" key="5">
    <source>
        <dbReference type="ARBA" id="ARBA00013063"/>
    </source>
</evidence>
<evidence type="ECO:0000256" key="6">
    <source>
        <dbReference type="ARBA" id="ARBA00023239"/>
    </source>
</evidence>
<reference evidence="9 10" key="1">
    <citation type="submission" date="2017-05" db="EMBL/GenBank/DDBJ databases">
        <title>Full genome sequence of Pseudorhodoplanes sinuspersici.</title>
        <authorList>
            <person name="Dastgheib S.M.M."/>
            <person name="Shavandi M."/>
            <person name="Tirandaz H."/>
        </authorList>
    </citation>
    <scope>NUCLEOTIDE SEQUENCE [LARGE SCALE GENOMIC DNA]</scope>
    <source>
        <strain evidence="9 10">RIPI110</strain>
    </source>
</reference>
<keyword evidence="10" id="KW-1185">Reference proteome</keyword>
<evidence type="ECO:0000256" key="1">
    <source>
        <dbReference type="ARBA" id="ARBA00000654"/>
    </source>
</evidence>
<dbReference type="InterPro" id="IPR000887">
    <property type="entry name" value="Aldlse_KDPG_KHG"/>
</dbReference>
<evidence type="ECO:0000313" key="10">
    <source>
        <dbReference type="Proteomes" id="UP000194137"/>
    </source>
</evidence>
<gene>
    <name evidence="9" type="ORF">CAK95_12840</name>
</gene>
<sequence length="210" mass="21605">MSDSDISSLLTRAPVIPVLTIESADMAVPLARALCDGGLNVIEVTLRTKSALAAIADIAAEVPECIVGAGTVLRHVDAAFAIDSGAKFLVSPGTDAVLAETFTEIEIPVIPGCATVSEAMVLADLGFTFLKFFPAEASGGTAWLKSVAAPMPHLHFCPTGGIDMRNARDYLALPNVAAVGGSWVTPQDVVAKGDFGKITALAREASGLRG</sequence>
<keyword evidence="8" id="KW-0119">Carbohydrate metabolism</keyword>
<proteinExistence type="inferred from homology"/>
<dbReference type="NCBIfam" id="NF004325">
    <property type="entry name" value="PRK05718.1"/>
    <property type="match status" value="1"/>
</dbReference>
<dbReference type="SUPFAM" id="SSF51569">
    <property type="entry name" value="Aldolase"/>
    <property type="match status" value="1"/>
</dbReference>
<dbReference type="CDD" id="cd00452">
    <property type="entry name" value="KDPG_aldolase"/>
    <property type="match status" value="1"/>
</dbReference>
<accession>A0A1W6ZR69</accession>
<evidence type="ECO:0000256" key="3">
    <source>
        <dbReference type="ARBA" id="ARBA00006906"/>
    </source>
</evidence>
<dbReference type="Pfam" id="PF01081">
    <property type="entry name" value="Aldolase"/>
    <property type="match status" value="1"/>
</dbReference>
<dbReference type="PROSITE" id="PS00160">
    <property type="entry name" value="ALDOLASE_KDPG_KHG_2"/>
    <property type="match status" value="1"/>
</dbReference>
<dbReference type="PANTHER" id="PTHR30246">
    <property type="entry name" value="2-KETO-3-DEOXY-6-PHOSPHOGLUCONATE ALDOLASE"/>
    <property type="match status" value="1"/>
</dbReference>
<dbReference type="NCBIfam" id="TIGR01182">
    <property type="entry name" value="eda"/>
    <property type="match status" value="1"/>
</dbReference>
<evidence type="ECO:0000256" key="2">
    <source>
        <dbReference type="ARBA" id="ARBA00004736"/>
    </source>
</evidence>
<dbReference type="InterPro" id="IPR013785">
    <property type="entry name" value="Aldolase_TIM"/>
</dbReference>
<evidence type="ECO:0000256" key="8">
    <source>
        <dbReference type="ARBA" id="ARBA00023277"/>
    </source>
</evidence>
<dbReference type="STRING" id="1235591.CAK95_12840"/>
<dbReference type="RefSeq" id="WP_086088274.1">
    <property type="nucleotide sequence ID" value="NZ_CP021112.1"/>
</dbReference>
<dbReference type="PANTHER" id="PTHR30246:SF1">
    <property type="entry name" value="2-DEHYDRO-3-DEOXY-6-PHOSPHOGALACTONATE ALDOLASE-RELATED"/>
    <property type="match status" value="1"/>
</dbReference>
<comment type="subunit">
    <text evidence="4">Homotrimer.</text>
</comment>
<dbReference type="KEGG" id="psin:CAK95_12840"/>
<evidence type="ECO:0000256" key="4">
    <source>
        <dbReference type="ARBA" id="ARBA00011233"/>
    </source>
</evidence>
<dbReference type="EC" id="4.1.2.14" evidence="5"/>